<evidence type="ECO:0000313" key="2">
    <source>
        <dbReference type="EMBL" id="WEL39477.1"/>
    </source>
</evidence>
<evidence type="ECO:0000313" key="1">
    <source>
        <dbReference type="EMBL" id="UTX43992.1"/>
    </source>
</evidence>
<dbReference type="Proteomes" id="UP001217963">
    <property type="component" value="Chromosome IX"/>
</dbReference>
<evidence type="ECO:0000313" key="3">
    <source>
        <dbReference type="Proteomes" id="UP001059546"/>
    </source>
</evidence>
<accession>A0A9Q9C7H3</accession>
<reference evidence="2 4" key="2">
    <citation type="submission" date="2023-02" db="EMBL/GenBank/DDBJ databases">
        <title>Encephalitozoon hellem ATCC 50451 complete genome.</title>
        <authorList>
            <person name="Mascarenhas dos Santos A.C."/>
            <person name="Julian A.T."/>
            <person name="Pombert J.-F."/>
        </authorList>
    </citation>
    <scope>NUCLEOTIDE SEQUENCE [LARGE SCALE GENOMIC DNA]</scope>
    <source>
        <strain evidence="2 4">ATCC 50451</strain>
    </source>
</reference>
<proteinExistence type="predicted"/>
<reference evidence="1" key="1">
    <citation type="submission" date="2021-05" db="EMBL/GenBank/DDBJ databases">
        <title>Encephalitozoon hellem ATCC 50604 Complete Genome.</title>
        <authorList>
            <person name="Mascarenhas dos Santos A.C."/>
            <person name="Julian A.T."/>
            <person name="Pombert J.-F."/>
        </authorList>
    </citation>
    <scope>NUCLEOTIDE SEQUENCE</scope>
    <source>
        <strain evidence="1">ATCC 50604</strain>
    </source>
</reference>
<dbReference type="Proteomes" id="UP001059546">
    <property type="component" value="Chromosome IX"/>
</dbReference>
<evidence type="ECO:0000313" key="4">
    <source>
        <dbReference type="Proteomes" id="UP001217963"/>
    </source>
</evidence>
<protein>
    <submittedName>
        <fullName evidence="1">Uncharacterized protein</fullName>
    </submittedName>
</protein>
<dbReference type="OrthoDB" id="2189560at2759"/>
<name>A0A9Q9C7H3_ENCHE</name>
<organism evidence="1 3">
    <name type="scientific">Encephalitozoon hellem</name>
    <name type="common">Microsporidian parasite</name>
    <dbReference type="NCBI Taxonomy" id="27973"/>
    <lineage>
        <taxon>Eukaryota</taxon>
        <taxon>Fungi</taxon>
        <taxon>Fungi incertae sedis</taxon>
        <taxon>Microsporidia</taxon>
        <taxon>Unikaryonidae</taxon>
        <taxon>Encephalitozoon</taxon>
    </lineage>
</organism>
<keyword evidence="4" id="KW-1185">Reference proteome</keyword>
<dbReference type="EMBL" id="CP119070">
    <property type="protein sequence ID" value="WEL39477.1"/>
    <property type="molecule type" value="Genomic_DNA"/>
</dbReference>
<dbReference type="EMBL" id="CP075155">
    <property type="protein sequence ID" value="UTX43992.1"/>
    <property type="molecule type" value="Genomic_DNA"/>
</dbReference>
<gene>
    <name evidence="1" type="ORF">GPU96_09g17720</name>
    <name evidence="2" type="ORF">PFJ87_09g01050</name>
</gene>
<dbReference type="AlphaFoldDB" id="A0A9Q9C7H3"/>
<sequence length="94" mass="10916">MDITDAEESDVELIELQGEVENMDAFDGRLDKELVQLEFGTCVLHGRKVHKEFCVLEADICNEKPCLRVIKRIKCVYLFDKPPRYRRPSSSKDI</sequence>